<keyword evidence="8 12" id="KW-0653">Protein transport</keyword>
<dbReference type="EMBL" id="FQYT01000017">
    <property type="protein sequence ID" value="SHJ31148.1"/>
    <property type="molecule type" value="Genomic_DNA"/>
</dbReference>
<dbReference type="PANTHER" id="PTHR30531">
    <property type="entry name" value="FLAGELLAR BIOSYNTHETIC PROTEIN FLHB"/>
    <property type="match status" value="1"/>
</dbReference>
<keyword evidence="13" id="KW-0966">Cell projection</keyword>
<dbReference type="PANTHER" id="PTHR30531:SF12">
    <property type="entry name" value="FLAGELLAR BIOSYNTHETIC PROTEIN FLHB"/>
    <property type="match status" value="1"/>
</dbReference>
<proteinExistence type="inferred from homology"/>
<gene>
    <name evidence="12" type="primary">flhB</name>
    <name evidence="13" type="ORF">SAMN02745691_01723</name>
</gene>
<evidence type="ECO:0000256" key="5">
    <source>
        <dbReference type="ARBA" id="ARBA00022475"/>
    </source>
</evidence>
<feature type="transmembrane region" description="Helical" evidence="12">
    <location>
        <begin position="145"/>
        <end position="163"/>
    </location>
</feature>
<comment type="subcellular location">
    <subcellularLocation>
        <location evidence="1">Cell membrane</location>
        <topology evidence="1">Multi-pass membrane protein</topology>
    </subcellularLocation>
</comment>
<keyword evidence="6 12" id="KW-0812">Transmembrane</keyword>
<keyword evidence="9 12" id="KW-1133">Transmembrane helix</keyword>
<evidence type="ECO:0000313" key="14">
    <source>
        <dbReference type="Proteomes" id="UP000184342"/>
    </source>
</evidence>
<evidence type="ECO:0000313" key="13">
    <source>
        <dbReference type="EMBL" id="SHJ31148.1"/>
    </source>
</evidence>
<evidence type="ECO:0000256" key="7">
    <source>
        <dbReference type="ARBA" id="ARBA00022795"/>
    </source>
</evidence>
<dbReference type="RefSeq" id="WP_073994016.1">
    <property type="nucleotide sequence ID" value="NZ_FQYT01000017.1"/>
</dbReference>
<dbReference type="Gene3D" id="3.40.1690.10">
    <property type="entry name" value="secretion proteins EscU"/>
    <property type="match status" value="1"/>
</dbReference>
<dbReference type="GO" id="GO:0005886">
    <property type="term" value="C:plasma membrane"/>
    <property type="evidence" value="ECO:0007669"/>
    <property type="project" value="UniProtKB-SubCell"/>
</dbReference>
<evidence type="ECO:0000256" key="3">
    <source>
        <dbReference type="ARBA" id="ARBA00021622"/>
    </source>
</evidence>
<keyword evidence="4 12" id="KW-0813">Transport</keyword>
<dbReference type="Pfam" id="PF01312">
    <property type="entry name" value="Bac_export_2"/>
    <property type="match status" value="1"/>
</dbReference>
<keyword evidence="13" id="KW-0969">Cilium</keyword>
<dbReference type="GO" id="GO:0009306">
    <property type="term" value="P:protein secretion"/>
    <property type="evidence" value="ECO:0007669"/>
    <property type="project" value="InterPro"/>
</dbReference>
<sequence length="355" mass="40419">MPGGDSKTEKATPKRRKDERKKGNVFFSKDIITVVTLLGAFFGLKLLFPFMYRTARDNLFSYIDKAEHITALTSGTLQEITNDTLLTGAKLIVPILCIVIFLVVLATGVQTRFIFTGKNMTPQFGRLSPLKGIKNLFSLKNVVELIKNLIKIAILLYILYQAVRGEMDVLAKTMDMDIKTSSVYLLDTVLSLVMKICLVFIAVAGFDYMYQRWDYEKKIRMSKQDMKEEYKQMEGNPEIKGKIREIQRQRARSRMMQAVPSADVVIRNPTHFAVALKYDIHKDRAPILVAKGQDELALRIVRVAQENGVHVMENKPLARAIYASTKTGNDIPEEYYATVAEILVYVYRLNQQSIT</sequence>
<organism evidence="13 14">
    <name type="scientific">Parasporobacterium paucivorans DSM 15970</name>
    <dbReference type="NCBI Taxonomy" id="1122934"/>
    <lineage>
        <taxon>Bacteria</taxon>
        <taxon>Bacillati</taxon>
        <taxon>Bacillota</taxon>
        <taxon>Clostridia</taxon>
        <taxon>Lachnospirales</taxon>
        <taxon>Lachnospiraceae</taxon>
        <taxon>Parasporobacterium</taxon>
    </lineage>
</organism>
<comment type="function">
    <text evidence="12">Required for formation of the rod structure in the basal body of the flagellar apparatus. Together with FliI and FliH, may constitute the export apparatus of flagellin.</text>
</comment>
<evidence type="ECO:0000256" key="11">
    <source>
        <dbReference type="ARBA" id="ARBA00023225"/>
    </source>
</evidence>
<dbReference type="GO" id="GO:0044780">
    <property type="term" value="P:bacterial-type flagellum assembly"/>
    <property type="evidence" value="ECO:0007669"/>
    <property type="project" value="InterPro"/>
</dbReference>
<evidence type="ECO:0000256" key="9">
    <source>
        <dbReference type="ARBA" id="ARBA00022989"/>
    </source>
</evidence>
<evidence type="ECO:0000256" key="4">
    <source>
        <dbReference type="ARBA" id="ARBA00022448"/>
    </source>
</evidence>
<dbReference type="STRING" id="1122934.SAMN02745691_01723"/>
<dbReference type="Gene3D" id="6.10.250.2080">
    <property type="match status" value="1"/>
</dbReference>
<evidence type="ECO:0000256" key="6">
    <source>
        <dbReference type="ARBA" id="ARBA00022692"/>
    </source>
</evidence>
<dbReference type="Proteomes" id="UP000184342">
    <property type="component" value="Unassembled WGS sequence"/>
</dbReference>
<evidence type="ECO:0000256" key="12">
    <source>
        <dbReference type="RuleBase" id="RU364091"/>
    </source>
</evidence>
<dbReference type="InterPro" id="IPR006135">
    <property type="entry name" value="T3SS_substrate_exporter"/>
</dbReference>
<protein>
    <recommendedName>
        <fullName evidence="3 12">Flagellar biosynthetic protein FlhB</fullName>
    </recommendedName>
</protein>
<feature type="transmembrane region" description="Helical" evidence="12">
    <location>
        <begin position="31"/>
        <end position="52"/>
    </location>
</feature>
<keyword evidence="5 12" id="KW-1003">Cell membrane</keyword>
<dbReference type="OrthoDB" id="9807950at2"/>
<evidence type="ECO:0000256" key="2">
    <source>
        <dbReference type="ARBA" id="ARBA00010690"/>
    </source>
</evidence>
<evidence type="ECO:0000256" key="8">
    <source>
        <dbReference type="ARBA" id="ARBA00022927"/>
    </source>
</evidence>
<dbReference type="AlphaFoldDB" id="A0A1M6I9V2"/>
<keyword evidence="14" id="KW-1185">Reference proteome</keyword>
<dbReference type="PRINTS" id="PR00950">
    <property type="entry name" value="TYPE3IMSPROT"/>
</dbReference>
<dbReference type="SUPFAM" id="SSF160544">
    <property type="entry name" value="EscU C-terminal domain-like"/>
    <property type="match status" value="1"/>
</dbReference>
<evidence type="ECO:0000256" key="10">
    <source>
        <dbReference type="ARBA" id="ARBA00023136"/>
    </source>
</evidence>
<keyword evidence="10 12" id="KW-0472">Membrane</keyword>
<dbReference type="InterPro" id="IPR006136">
    <property type="entry name" value="FlhB"/>
</dbReference>
<keyword evidence="11 12" id="KW-1006">Bacterial flagellum protein export</keyword>
<dbReference type="NCBIfam" id="TIGR00328">
    <property type="entry name" value="flhB"/>
    <property type="match status" value="1"/>
</dbReference>
<keyword evidence="7 12" id="KW-1005">Bacterial flagellum biogenesis</keyword>
<dbReference type="InterPro" id="IPR029025">
    <property type="entry name" value="T3SS_substrate_exporter_C"/>
</dbReference>
<accession>A0A1M6I9V2</accession>
<evidence type="ECO:0000256" key="1">
    <source>
        <dbReference type="ARBA" id="ARBA00004651"/>
    </source>
</evidence>
<comment type="similarity">
    <text evidence="2 12">Belongs to the type III secretion exporter family.</text>
</comment>
<feature type="transmembrane region" description="Helical" evidence="12">
    <location>
        <begin position="183"/>
        <end position="210"/>
    </location>
</feature>
<reference evidence="13 14" key="1">
    <citation type="submission" date="2016-11" db="EMBL/GenBank/DDBJ databases">
        <authorList>
            <person name="Jaros S."/>
            <person name="Januszkiewicz K."/>
            <person name="Wedrychowicz H."/>
        </authorList>
    </citation>
    <scope>NUCLEOTIDE SEQUENCE [LARGE SCALE GENOMIC DNA]</scope>
    <source>
        <strain evidence="13 14">DSM 15970</strain>
    </source>
</reference>
<keyword evidence="13" id="KW-0282">Flagellum</keyword>
<name>A0A1M6I9V2_9FIRM</name>
<feature type="transmembrane region" description="Helical" evidence="12">
    <location>
        <begin position="91"/>
        <end position="115"/>
    </location>
</feature>